<dbReference type="EMBL" id="JAZGQL010000024">
    <property type="protein sequence ID" value="MEE6310262.1"/>
    <property type="molecule type" value="Genomic_DNA"/>
</dbReference>
<gene>
    <name evidence="2" type="ORF">V1634_25835</name>
</gene>
<evidence type="ECO:0000313" key="2">
    <source>
        <dbReference type="EMBL" id="MEE6310262.1"/>
    </source>
</evidence>
<accession>A0ABU7SL40</accession>
<feature type="compositionally biased region" description="Polar residues" evidence="1">
    <location>
        <begin position="126"/>
        <end position="136"/>
    </location>
</feature>
<name>A0ABU7SL40_9ACTN</name>
<protein>
    <recommendedName>
        <fullName evidence="4">WXG100 family type VII secretion target</fullName>
    </recommendedName>
</protein>
<feature type="region of interest" description="Disordered" evidence="1">
    <location>
        <begin position="123"/>
        <end position="145"/>
    </location>
</feature>
<reference evidence="2 3" key="1">
    <citation type="submission" date="2024-01" db="EMBL/GenBank/DDBJ databases">
        <title>Genome insights into Plantactinospora veratri sp. nov.</title>
        <authorList>
            <person name="Wang L."/>
        </authorList>
    </citation>
    <scope>NUCLEOTIDE SEQUENCE [LARGE SCALE GENOMIC DNA]</scope>
    <source>
        <strain evidence="2 3">NEAU-FHS4</strain>
    </source>
</reference>
<evidence type="ECO:0008006" key="4">
    <source>
        <dbReference type="Google" id="ProtNLM"/>
    </source>
</evidence>
<proteinExistence type="predicted"/>
<sequence length="276" mass="30153">MTTPEQESQFDPMILKMFDQGVQNLERGIAEVQREWRALIDRINAALRRVYAEINDSIWASVAEWWTDKIAGLVKQIQQLVTEIGERVEKFFQTAQRAVAGAVPLGSLFAVANEWATRVQPPLSGLTGQMTGSGSVDSWRGPTKDTYEKRVQDQKEAVDNAVEKVKSTSGWLAKVAEENTTYMTGLGRVATDLVGQLTAVVIDATETGAGAVTQIVITLQHCSELIGTIVTESLNLALSLAERLAAVLTQINELAVEWGDRRGLSADGKWPQAVNA</sequence>
<dbReference type="Proteomes" id="UP001339911">
    <property type="component" value="Unassembled WGS sequence"/>
</dbReference>
<keyword evidence="3" id="KW-1185">Reference proteome</keyword>
<comment type="caution">
    <text evidence="2">The sequence shown here is derived from an EMBL/GenBank/DDBJ whole genome shotgun (WGS) entry which is preliminary data.</text>
</comment>
<dbReference type="RefSeq" id="WP_331210486.1">
    <property type="nucleotide sequence ID" value="NZ_JAZGQL010000024.1"/>
</dbReference>
<organism evidence="2 3">
    <name type="scientific">Plantactinospora veratri</name>
    <dbReference type="NCBI Taxonomy" id="1436122"/>
    <lineage>
        <taxon>Bacteria</taxon>
        <taxon>Bacillati</taxon>
        <taxon>Actinomycetota</taxon>
        <taxon>Actinomycetes</taxon>
        <taxon>Micromonosporales</taxon>
        <taxon>Micromonosporaceae</taxon>
        <taxon>Plantactinospora</taxon>
    </lineage>
</organism>
<evidence type="ECO:0000256" key="1">
    <source>
        <dbReference type="SAM" id="MobiDB-lite"/>
    </source>
</evidence>
<evidence type="ECO:0000313" key="3">
    <source>
        <dbReference type="Proteomes" id="UP001339911"/>
    </source>
</evidence>